<dbReference type="GO" id="GO:2001069">
    <property type="term" value="F:glycogen binding"/>
    <property type="evidence" value="ECO:0007669"/>
    <property type="project" value="TreeGrafter"/>
</dbReference>
<organism evidence="3 4">
    <name type="scientific">Phanerochaete sordida</name>
    <dbReference type="NCBI Taxonomy" id="48140"/>
    <lineage>
        <taxon>Eukaryota</taxon>
        <taxon>Fungi</taxon>
        <taxon>Dikarya</taxon>
        <taxon>Basidiomycota</taxon>
        <taxon>Agaricomycotina</taxon>
        <taxon>Agaricomycetes</taxon>
        <taxon>Polyporales</taxon>
        <taxon>Phanerochaetaceae</taxon>
        <taxon>Phanerochaete</taxon>
    </lineage>
</organism>
<dbReference type="OrthoDB" id="1881at2759"/>
<feature type="compositionally biased region" description="Low complexity" evidence="1">
    <location>
        <begin position="1"/>
        <end position="21"/>
    </location>
</feature>
<feature type="compositionally biased region" description="Polar residues" evidence="1">
    <location>
        <begin position="782"/>
        <end position="791"/>
    </location>
</feature>
<gene>
    <name evidence="3" type="ORF">PsYK624_157740</name>
</gene>
<feature type="domain" description="CBM21" evidence="2">
    <location>
        <begin position="317"/>
        <end position="458"/>
    </location>
</feature>
<feature type="compositionally biased region" description="Acidic residues" evidence="1">
    <location>
        <begin position="602"/>
        <end position="614"/>
    </location>
</feature>
<dbReference type="PROSITE" id="PS51159">
    <property type="entry name" value="CBM21"/>
    <property type="match status" value="1"/>
</dbReference>
<evidence type="ECO:0000259" key="2">
    <source>
        <dbReference type="PROSITE" id="PS51159"/>
    </source>
</evidence>
<feature type="compositionally biased region" description="Low complexity" evidence="1">
    <location>
        <begin position="165"/>
        <end position="174"/>
    </location>
</feature>
<name>A0A9P3LLA9_9APHY</name>
<dbReference type="Proteomes" id="UP000703269">
    <property type="component" value="Unassembled WGS sequence"/>
</dbReference>
<comment type="caution">
    <text evidence="3">The sequence shown here is derived from an EMBL/GenBank/DDBJ whole genome shotgun (WGS) entry which is preliminary data.</text>
</comment>
<evidence type="ECO:0000256" key="1">
    <source>
        <dbReference type="SAM" id="MobiDB-lite"/>
    </source>
</evidence>
<dbReference type="EMBL" id="BPQB01000111">
    <property type="protein sequence ID" value="GJE99508.1"/>
    <property type="molecule type" value="Genomic_DNA"/>
</dbReference>
<feature type="region of interest" description="Disordered" evidence="1">
    <location>
        <begin position="782"/>
        <end position="868"/>
    </location>
</feature>
<dbReference type="GO" id="GO:0000164">
    <property type="term" value="C:protein phosphatase type 1 complex"/>
    <property type="evidence" value="ECO:0007669"/>
    <property type="project" value="TreeGrafter"/>
</dbReference>
<dbReference type="GO" id="GO:0005979">
    <property type="term" value="P:regulation of glycogen biosynthetic process"/>
    <property type="evidence" value="ECO:0007669"/>
    <property type="project" value="TreeGrafter"/>
</dbReference>
<evidence type="ECO:0000313" key="4">
    <source>
        <dbReference type="Proteomes" id="UP000703269"/>
    </source>
</evidence>
<feature type="compositionally biased region" description="Low complexity" evidence="1">
    <location>
        <begin position="677"/>
        <end position="694"/>
    </location>
</feature>
<feature type="region of interest" description="Disordered" evidence="1">
    <location>
        <begin position="1"/>
        <end position="200"/>
    </location>
</feature>
<evidence type="ECO:0000313" key="3">
    <source>
        <dbReference type="EMBL" id="GJE99508.1"/>
    </source>
</evidence>
<dbReference type="PANTHER" id="PTHR12307:SF36">
    <property type="entry name" value="GLYCOGEN-BINDING SUBUNIT 76A"/>
    <property type="match status" value="1"/>
</dbReference>
<feature type="compositionally biased region" description="Polar residues" evidence="1">
    <location>
        <begin position="175"/>
        <end position="184"/>
    </location>
</feature>
<dbReference type="Pfam" id="PF03370">
    <property type="entry name" value="CBM_21"/>
    <property type="match status" value="1"/>
</dbReference>
<protein>
    <submittedName>
        <fullName evidence="3">CBM21 domain-containing protein</fullName>
    </submittedName>
</protein>
<dbReference type="InterPro" id="IPR038175">
    <property type="entry name" value="CBM21_dom_sf"/>
</dbReference>
<dbReference type="GO" id="GO:0008157">
    <property type="term" value="F:protein phosphatase 1 binding"/>
    <property type="evidence" value="ECO:0007669"/>
    <property type="project" value="TreeGrafter"/>
</dbReference>
<feature type="compositionally biased region" description="Low complexity" evidence="1">
    <location>
        <begin position="592"/>
        <end position="601"/>
    </location>
</feature>
<dbReference type="PANTHER" id="PTHR12307">
    <property type="entry name" value="PROTEIN PHOSPHATASE 1 REGULATORY SUBUNIT"/>
    <property type="match status" value="1"/>
</dbReference>
<feature type="region of interest" description="Disordered" evidence="1">
    <location>
        <begin position="677"/>
        <end position="769"/>
    </location>
</feature>
<feature type="compositionally biased region" description="Low complexity" evidence="1">
    <location>
        <begin position="79"/>
        <end position="92"/>
    </location>
</feature>
<accession>A0A9P3LLA9</accession>
<dbReference type="InterPro" id="IPR005036">
    <property type="entry name" value="CBM21_dom"/>
</dbReference>
<reference evidence="3 4" key="1">
    <citation type="submission" date="2021-08" db="EMBL/GenBank/DDBJ databases">
        <title>Draft Genome Sequence of Phanerochaete sordida strain YK-624.</title>
        <authorList>
            <person name="Mori T."/>
            <person name="Dohra H."/>
            <person name="Suzuki T."/>
            <person name="Kawagishi H."/>
            <person name="Hirai H."/>
        </authorList>
    </citation>
    <scope>NUCLEOTIDE SEQUENCE [LARGE SCALE GENOMIC DNA]</scope>
    <source>
        <strain evidence="3 4">YK-624</strain>
    </source>
</reference>
<proteinExistence type="predicted"/>
<sequence length="1000" mass="104388">MPYFSPADPSPSSSSTTPTTSHARPGHRRTRSSFSEERGPGAFVSLGSLPRRRPSDSNKRAVFHLNVDDDSPPDDDHSPSSSPAKKTTSLPTLNSLRLSMESGRFSPTVNPPSHIEIPKTKATFSTTPPDDSPELSNVPFPTSSPLSPTDRKSPFIPGLLDRSHSGSSTSGSLSIPRTPSTPIILSNGKPLKPSLKSSLSSPNVVGDFADSMRRHCRAQSAPSTPRVHFAEKDAGLEMVKVFNKSGKPASLSKAPGDETETETEAEYPFPSLFPTSSFGGSFMSSSSQSSGASSPSQLIHELDMTPGVTSPIPNPSPNPHANVHLETVTLPRTRPPTLRGTVLVRNIHFEKNVVVRFTLDDWQTTSEVVCKHVVSLPGLPPPFPHSHTIGDYAGQLAEGRAGESGSTSWDRFSFTIRLEDYEPKLSERTLFLVARFSACNGFMGDFWDNNGGANYRIGFRRVAAGPTSPLSTPRAPQIQASASFPPSFGHSKKSASFSTVPHVSTFGPTRYAAHKQQPSFTPPSAMRITPTTPPQRAPAAPVLSRVAVANGKVVVGPARIEGDEDEEKDAETPGHVVVVPVAILPVVDPNAQQVDEQTTVELETEEAEAEEQTSYDDRTPLIRRHSAPEQSPRFPLPQPIVVPKHSQHSREPASEGPRSPVETYIAKKLTLRNYVAPGSRSSSAASSPVASRAGLPERVERSSSASPSGIVTPPTTPPRETHLKGLPDVSPAEEEEKADAEAILSPLVMTGPSHPDASPFSPTSGADIKPWAMSSLGAALTQLASPPVSRQGSREGSAENSGNTSPVAGSGRSSPKFDGTDSGYAPGSSAPSPPSDPTTPTMPLPIPAPAGPVSLPQQSPGGSKVGTDDSSYAAFVKQWCFAQSTPPAPGVVSPSVLSAAATPAATPPPAGALGVGMGFMGLSSFGVPNGLGGVGSGLPGGLGGGNGVGPRRQQAWPAEHQVGAGSAMGLGGGYGFPPFAYGARPGAHDGPGMSVVGAQQ</sequence>
<feature type="compositionally biased region" description="Pro residues" evidence="1">
    <location>
        <begin position="831"/>
        <end position="850"/>
    </location>
</feature>
<feature type="compositionally biased region" description="Polar residues" evidence="1">
    <location>
        <begin position="798"/>
        <end position="813"/>
    </location>
</feature>
<dbReference type="Gene3D" id="2.60.40.2440">
    <property type="entry name" value="Carbohydrate binding type-21 domain"/>
    <property type="match status" value="1"/>
</dbReference>
<keyword evidence="4" id="KW-1185">Reference proteome</keyword>
<dbReference type="InterPro" id="IPR050782">
    <property type="entry name" value="PP1_regulatory_subunit_3"/>
</dbReference>
<feature type="region of interest" description="Disordered" evidence="1">
    <location>
        <begin position="592"/>
        <end position="661"/>
    </location>
</feature>
<feature type="region of interest" description="Disordered" evidence="1">
    <location>
        <begin position="246"/>
        <end position="269"/>
    </location>
</feature>
<feature type="compositionally biased region" description="Low complexity" evidence="1">
    <location>
        <begin position="189"/>
        <end position="200"/>
    </location>
</feature>
<dbReference type="AlphaFoldDB" id="A0A9P3LLA9"/>